<protein>
    <submittedName>
        <fullName evidence="1">Uncharacterized protein</fullName>
    </submittedName>
</protein>
<sequence>MRMRIILILMTGLLGLSEVFGQSKSRLEFEIKPNQPQPEIVPIETQGIMVFNPAVKKKEEGLSSINFTFYNTEFEKIWEKDVVTNKKLNLSFYEYFDGAFYMIFNNSTKEFLEVVKIDPATADISNYEFYVVRGTKINDFAVKDDKVVIGGAIKNVPLIQQMDINTKKVKTLPSIVEGKFVEVLEVFVNEKTNGISAVISSTFNKNKNVIVRSYKNDPGKFDDLVITSDTKFDFHTAKVTNLNAGEKLVMGSYGYRKNSNTQGFYIAKFIEDQQKFLKFYSFTELDNFFSFLDDREQVRIENRADRKKEKGKDLKINYRLLTHELVSQGDQYIMIGEAYYPVYRRERYIDYFGYRRYYNYRMVFDGNQFTHAVIAGFSKTGDLLWDQSFKINDIKTRNLKEKVKAYVKPDNITLFYNLEGHINKLTIKDNKVDNTEETLALATEYQNDRVKRADIGSAEYWYDNYFIAWGYQKIKNLDNLDIKKKRNIFYINKMSF</sequence>
<gene>
    <name evidence="1" type="ORF">QQ020_30570</name>
</gene>
<dbReference type="EMBL" id="JAUJEB010000009">
    <property type="protein sequence ID" value="MDN5216452.1"/>
    <property type="molecule type" value="Genomic_DNA"/>
</dbReference>
<keyword evidence="2" id="KW-1185">Reference proteome</keyword>
<evidence type="ECO:0000313" key="1">
    <source>
        <dbReference type="EMBL" id="MDN5216452.1"/>
    </source>
</evidence>
<comment type="caution">
    <text evidence="1">The sequence shown here is derived from an EMBL/GenBank/DDBJ whole genome shotgun (WGS) entry which is preliminary data.</text>
</comment>
<accession>A0ABT8LHQ6</accession>
<dbReference type="RefSeq" id="WP_346761789.1">
    <property type="nucleotide sequence ID" value="NZ_JAUJEB010000009.1"/>
</dbReference>
<reference evidence="1" key="1">
    <citation type="submission" date="2023-06" db="EMBL/GenBank/DDBJ databases">
        <title>Genomic of Agaribacillus aureum.</title>
        <authorList>
            <person name="Wang G."/>
        </authorList>
    </citation>
    <scope>NUCLEOTIDE SEQUENCE</scope>
    <source>
        <strain evidence="1">BMA12</strain>
    </source>
</reference>
<evidence type="ECO:0000313" key="2">
    <source>
        <dbReference type="Proteomes" id="UP001172083"/>
    </source>
</evidence>
<dbReference type="Proteomes" id="UP001172083">
    <property type="component" value="Unassembled WGS sequence"/>
</dbReference>
<name>A0ABT8LHQ6_9BACT</name>
<proteinExistence type="predicted"/>
<organism evidence="1 2">
    <name type="scientific">Agaribacillus aureus</name>
    <dbReference type="NCBI Taxonomy" id="3051825"/>
    <lineage>
        <taxon>Bacteria</taxon>
        <taxon>Pseudomonadati</taxon>
        <taxon>Bacteroidota</taxon>
        <taxon>Cytophagia</taxon>
        <taxon>Cytophagales</taxon>
        <taxon>Splendidivirgaceae</taxon>
        <taxon>Agaribacillus</taxon>
    </lineage>
</organism>